<proteinExistence type="predicted"/>
<keyword evidence="3" id="KW-1185">Reference proteome</keyword>
<dbReference type="PANTHER" id="PTHR48079:SF6">
    <property type="entry name" value="NAD(P)-BINDING DOMAIN-CONTAINING PROTEIN-RELATED"/>
    <property type="match status" value="1"/>
</dbReference>
<dbReference type="InterPro" id="IPR036291">
    <property type="entry name" value="NAD(P)-bd_dom_sf"/>
</dbReference>
<dbReference type="PANTHER" id="PTHR48079">
    <property type="entry name" value="PROTEIN YEEZ"/>
    <property type="match status" value="1"/>
</dbReference>
<dbReference type="Gene3D" id="3.40.50.720">
    <property type="entry name" value="NAD(P)-binding Rossmann-like Domain"/>
    <property type="match status" value="1"/>
</dbReference>
<gene>
    <name evidence="2" type="ORF">GCM10010430_40800</name>
</gene>
<evidence type="ECO:0000259" key="1">
    <source>
        <dbReference type="Pfam" id="PF13460"/>
    </source>
</evidence>
<sequence>MKKILVTGATGKVGRRFVPRLVRWEGADAVRILVRDETKAADLAGLGVDVVQGDLREQAARVKALQGVDAVVNVAAALRGVPDEEAYAVNRDAAVELGRDAAEAGVRRFVQTSTNLVYRGGLGRPAVESDELRPDASWGAYAASKAQAEEELRELELPLVVVRLAFVYGEGDTHLAQSLQWAGQWASHQRLPVVHHADASQSLWRAVRTPGIEGRAYNAVDDAPITAYDLHELHGVPQPEGAAAREAGDPWEGHASNARIRAELGWRPLYPSVWTARDAGAL</sequence>
<feature type="domain" description="NAD(P)-binding" evidence="1">
    <location>
        <begin position="8"/>
        <end position="171"/>
    </location>
</feature>
<accession>A0ABN3EAL5</accession>
<evidence type="ECO:0000313" key="3">
    <source>
        <dbReference type="Proteomes" id="UP001500305"/>
    </source>
</evidence>
<dbReference type="SUPFAM" id="SSF51735">
    <property type="entry name" value="NAD(P)-binding Rossmann-fold domains"/>
    <property type="match status" value="1"/>
</dbReference>
<dbReference type="Pfam" id="PF13460">
    <property type="entry name" value="NAD_binding_10"/>
    <property type="match status" value="1"/>
</dbReference>
<dbReference type="InterPro" id="IPR016040">
    <property type="entry name" value="NAD(P)-bd_dom"/>
</dbReference>
<dbReference type="RefSeq" id="WP_344637870.1">
    <property type="nucleotide sequence ID" value="NZ_BAAATR010000017.1"/>
</dbReference>
<organism evidence="2 3">
    <name type="scientific">Kitasatospora cystarginea</name>
    <dbReference type="NCBI Taxonomy" id="58350"/>
    <lineage>
        <taxon>Bacteria</taxon>
        <taxon>Bacillati</taxon>
        <taxon>Actinomycetota</taxon>
        <taxon>Actinomycetes</taxon>
        <taxon>Kitasatosporales</taxon>
        <taxon>Streptomycetaceae</taxon>
        <taxon>Kitasatospora</taxon>
    </lineage>
</organism>
<dbReference type="Proteomes" id="UP001500305">
    <property type="component" value="Unassembled WGS sequence"/>
</dbReference>
<dbReference type="EMBL" id="BAAATR010000017">
    <property type="protein sequence ID" value="GAA2252890.1"/>
    <property type="molecule type" value="Genomic_DNA"/>
</dbReference>
<reference evidence="2 3" key="1">
    <citation type="journal article" date="2019" name="Int. J. Syst. Evol. Microbiol.">
        <title>The Global Catalogue of Microorganisms (GCM) 10K type strain sequencing project: providing services to taxonomists for standard genome sequencing and annotation.</title>
        <authorList>
            <consortium name="The Broad Institute Genomics Platform"/>
            <consortium name="The Broad Institute Genome Sequencing Center for Infectious Disease"/>
            <person name="Wu L."/>
            <person name="Ma J."/>
        </authorList>
    </citation>
    <scope>NUCLEOTIDE SEQUENCE [LARGE SCALE GENOMIC DNA]</scope>
    <source>
        <strain evidence="2 3">JCM 7356</strain>
    </source>
</reference>
<dbReference type="InterPro" id="IPR051783">
    <property type="entry name" value="NAD(P)-dependent_oxidoreduct"/>
</dbReference>
<name>A0ABN3EAL5_9ACTN</name>
<protein>
    <recommendedName>
        <fullName evidence="1">NAD(P)-binding domain-containing protein</fullName>
    </recommendedName>
</protein>
<evidence type="ECO:0000313" key="2">
    <source>
        <dbReference type="EMBL" id="GAA2252890.1"/>
    </source>
</evidence>
<comment type="caution">
    <text evidence="2">The sequence shown here is derived from an EMBL/GenBank/DDBJ whole genome shotgun (WGS) entry which is preliminary data.</text>
</comment>